<keyword evidence="3" id="KW-0804">Transcription</keyword>
<dbReference type="PANTHER" id="PTHR36511:SF3">
    <property type="entry name" value="ANTITOXIN HIGA-2"/>
    <property type="match status" value="1"/>
</dbReference>
<name>A0A290S9V9_9GAMM</name>
<reference evidence="5 6" key="1">
    <citation type="journal article" date="2012" name="J. Bacteriol.">
        <title>Genome sequences of type strains of seven species of the marine bacterium Pseudoalteromonas.</title>
        <authorList>
            <person name="Xie B.B."/>
            <person name="Shu Y.L."/>
            <person name="Qin Q.L."/>
            <person name="Rong J.C."/>
            <person name="Zhang X.Y."/>
            <person name="Chen X.L."/>
            <person name="Shi M."/>
            <person name="He H.L."/>
            <person name="Zhou B.C."/>
            <person name="Zhang Y.Z."/>
        </authorList>
    </citation>
    <scope>NUCLEOTIDE SEQUENCE [LARGE SCALE GENOMIC DNA]</scope>
    <source>
        <strain evidence="5 6">A 37-1-2</strain>
    </source>
</reference>
<proteinExistence type="predicted"/>
<gene>
    <name evidence="5" type="ORF">PARC_b0474</name>
</gene>
<evidence type="ECO:0000259" key="4">
    <source>
        <dbReference type="PROSITE" id="PS50943"/>
    </source>
</evidence>
<keyword evidence="2" id="KW-0238">DNA-binding</keyword>
<sequence length="102" mass="11113">MSNSILDVMHDTAKGLTDAGVMDVQTMREFDVLCLPEIERYDAAHIKAIRERAHVSQAVFAAYLNTSPSTVRSWEQGGKSPKGASLKLLNLVAHKGLGVLAY</sequence>
<dbReference type="OrthoDB" id="9799384at2"/>
<keyword evidence="1" id="KW-0805">Transcription regulation</keyword>
<protein>
    <submittedName>
        <fullName evidence="5">Putative transcriptional regulator</fullName>
    </submittedName>
</protein>
<dbReference type="PANTHER" id="PTHR36511">
    <property type="entry name" value="MERR FAMILY BACTERIAL REGULATORY PROTEIN"/>
    <property type="match status" value="1"/>
</dbReference>
<dbReference type="AlphaFoldDB" id="A0A290S9V9"/>
<dbReference type="RefSeq" id="WP_010553980.1">
    <property type="nucleotide sequence ID" value="NZ_CP011026.1"/>
</dbReference>
<dbReference type="PROSITE" id="PS50943">
    <property type="entry name" value="HTH_CROC1"/>
    <property type="match status" value="1"/>
</dbReference>
<dbReference type="CDD" id="cd00093">
    <property type="entry name" value="HTH_XRE"/>
    <property type="match status" value="1"/>
</dbReference>
<dbReference type="Proteomes" id="UP000016505">
    <property type="component" value="Chromosome II"/>
</dbReference>
<evidence type="ECO:0000313" key="5">
    <source>
        <dbReference type="EMBL" id="ATC88669.1"/>
    </source>
</evidence>
<dbReference type="InterPro" id="IPR010982">
    <property type="entry name" value="Lambda_DNA-bd_dom_sf"/>
</dbReference>
<evidence type="ECO:0000313" key="6">
    <source>
        <dbReference type="Proteomes" id="UP000016505"/>
    </source>
</evidence>
<dbReference type="InterPro" id="IPR001387">
    <property type="entry name" value="Cro/C1-type_HTH"/>
</dbReference>
<dbReference type="EMBL" id="CP011026">
    <property type="protein sequence ID" value="ATC88669.1"/>
    <property type="molecule type" value="Genomic_DNA"/>
</dbReference>
<organism evidence="5 6">
    <name type="scientific">Pseudoalteromonas arctica A 37-1-2</name>
    <dbReference type="NCBI Taxonomy" id="1117313"/>
    <lineage>
        <taxon>Bacteria</taxon>
        <taxon>Pseudomonadati</taxon>
        <taxon>Pseudomonadota</taxon>
        <taxon>Gammaproteobacteria</taxon>
        <taxon>Alteromonadales</taxon>
        <taxon>Pseudoalteromonadaceae</taxon>
        <taxon>Pseudoalteromonas</taxon>
    </lineage>
</organism>
<evidence type="ECO:0000256" key="1">
    <source>
        <dbReference type="ARBA" id="ARBA00023015"/>
    </source>
</evidence>
<feature type="domain" description="HTH cro/C1-type" evidence="4">
    <location>
        <begin position="46"/>
        <end position="89"/>
    </location>
</feature>
<dbReference type="Gene3D" id="1.10.260.40">
    <property type="entry name" value="lambda repressor-like DNA-binding domains"/>
    <property type="match status" value="1"/>
</dbReference>
<dbReference type="GO" id="GO:0003677">
    <property type="term" value="F:DNA binding"/>
    <property type="evidence" value="ECO:0007669"/>
    <property type="project" value="UniProtKB-KW"/>
</dbReference>
<evidence type="ECO:0000256" key="3">
    <source>
        <dbReference type="ARBA" id="ARBA00023163"/>
    </source>
</evidence>
<dbReference type="Pfam" id="PF01381">
    <property type="entry name" value="HTH_3"/>
    <property type="match status" value="1"/>
</dbReference>
<accession>A0A290S9V9</accession>
<dbReference type="KEGG" id="part:PARC_b0474"/>
<dbReference type="SUPFAM" id="SSF47413">
    <property type="entry name" value="lambda repressor-like DNA-binding domains"/>
    <property type="match status" value="1"/>
</dbReference>
<evidence type="ECO:0000256" key="2">
    <source>
        <dbReference type="ARBA" id="ARBA00023125"/>
    </source>
</evidence>
<dbReference type="InterPro" id="IPR052359">
    <property type="entry name" value="HTH-type_reg/antitoxin"/>
</dbReference>